<organism evidence="2 3">
    <name type="scientific">Natrialba swarupiae</name>
    <dbReference type="NCBI Taxonomy" id="2448032"/>
    <lineage>
        <taxon>Archaea</taxon>
        <taxon>Methanobacteriati</taxon>
        <taxon>Methanobacteriota</taxon>
        <taxon>Stenosarchaea group</taxon>
        <taxon>Halobacteria</taxon>
        <taxon>Halobacteriales</taxon>
        <taxon>Natrialbaceae</taxon>
        <taxon>Natrialba</taxon>
    </lineage>
</organism>
<dbReference type="Proteomes" id="UP000324104">
    <property type="component" value="Unassembled WGS sequence"/>
</dbReference>
<proteinExistence type="predicted"/>
<dbReference type="AlphaFoldDB" id="A0A5D5AN03"/>
<sequence length="63" mass="6920">MDRPVHLDGLGRDGLEFWFGLPVDGLEGRFRLNVSDGCGAVSRFGGARRGPETGGRKRRNGQY</sequence>
<name>A0A5D5AN03_9EURY</name>
<dbReference type="EMBL" id="VTAW01000009">
    <property type="protein sequence ID" value="TYT62383.1"/>
    <property type="molecule type" value="Genomic_DNA"/>
</dbReference>
<protein>
    <submittedName>
        <fullName evidence="2">Uncharacterized protein</fullName>
    </submittedName>
</protein>
<comment type="caution">
    <text evidence="2">The sequence shown here is derived from an EMBL/GenBank/DDBJ whole genome shotgun (WGS) entry which is preliminary data.</text>
</comment>
<dbReference type="RefSeq" id="WP_149081203.1">
    <property type="nucleotide sequence ID" value="NZ_VTAW01000009.1"/>
</dbReference>
<feature type="region of interest" description="Disordered" evidence="1">
    <location>
        <begin position="43"/>
        <end position="63"/>
    </location>
</feature>
<gene>
    <name evidence="2" type="ORF">FYC77_09215</name>
</gene>
<evidence type="ECO:0000313" key="3">
    <source>
        <dbReference type="Proteomes" id="UP000324104"/>
    </source>
</evidence>
<keyword evidence="3" id="KW-1185">Reference proteome</keyword>
<reference evidence="2 3" key="1">
    <citation type="submission" date="2019-08" db="EMBL/GenBank/DDBJ databases">
        <title>Archaea genome.</title>
        <authorList>
            <person name="Kajale S."/>
            <person name="Shouche Y."/>
            <person name="Deshpande N."/>
            <person name="Sharma A."/>
        </authorList>
    </citation>
    <scope>NUCLEOTIDE SEQUENCE [LARGE SCALE GENOMIC DNA]</scope>
    <source>
        <strain evidence="2 3">ESP3B_9</strain>
    </source>
</reference>
<evidence type="ECO:0000256" key="1">
    <source>
        <dbReference type="SAM" id="MobiDB-lite"/>
    </source>
</evidence>
<accession>A0A5D5AN03</accession>
<evidence type="ECO:0000313" key="2">
    <source>
        <dbReference type="EMBL" id="TYT62383.1"/>
    </source>
</evidence>